<evidence type="ECO:0000313" key="2">
    <source>
        <dbReference type="EMBL" id="CRL31414.1"/>
    </source>
</evidence>
<protein>
    <submittedName>
        <fullName evidence="2">Str. FM013</fullName>
    </submittedName>
</protein>
<reference evidence="2 3" key="1">
    <citation type="journal article" date="2014" name="Nat. Commun.">
        <title>Multiple recent horizontal transfers of a large genomic region in cheese making fungi.</title>
        <authorList>
            <person name="Cheeseman K."/>
            <person name="Ropars J."/>
            <person name="Renault P."/>
            <person name="Dupont J."/>
            <person name="Gouzy J."/>
            <person name="Branca A."/>
            <person name="Abraham A.L."/>
            <person name="Ceppi M."/>
            <person name="Conseiller E."/>
            <person name="Debuchy R."/>
            <person name="Malagnac F."/>
            <person name="Goarin A."/>
            <person name="Silar P."/>
            <person name="Lacoste S."/>
            <person name="Sallet E."/>
            <person name="Bensimon A."/>
            <person name="Giraud T."/>
            <person name="Brygoo Y."/>
        </authorList>
    </citation>
    <scope>NUCLEOTIDE SEQUENCE [LARGE SCALE GENOMIC DNA]</scope>
    <source>
        <strain evidence="3">FM 013</strain>
    </source>
</reference>
<name>A0A0G4PYK2_PENC3</name>
<dbReference type="AlphaFoldDB" id="A0A0G4PYK2"/>
<evidence type="ECO:0000256" key="1">
    <source>
        <dbReference type="SAM" id="MobiDB-lite"/>
    </source>
</evidence>
<feature type="region of interest" description="Disordered" evidence="1">
    <location>
        <begin position="92"/>
        <end position="120"/>
    </location>
</feature>
<organism evidence="2 3">
    <name type="scientific">Penicillium camemberti (strain FM 013)</name>
    <dbReference type="NCBI Taxonomy" id="1429867"/>
    <lineage>
        <taxon>Eukaryota</taxon>
        <taxon>Fungi</taxon>
        <taxon>Dikarya</taxon>
        <taxon>Ascomycota</taxon>
        <taxon>Pezizomycotina</taxon>
        <taxon>Eurotiomycetes</taxon>
        <taxon>Eurotiomycetidae</taxon>
        <taxon>Eurotiales</taxon>
        <taxon>Aspergillaceae</taxon>
        <taxon>Penicillium</taxon>
    </lineage>
</organism>
<dbReference type="EMBL" id="HG793312">
    <property type="protein sequence ID" value="CRL31414.1"/>
    <property type="molecule type" value="Genomic_DNA"/>
</dbReference>
<accession>A0A0G4PYK2</accession>
<evidence type="ECO:0000313" key="3">
    <source>
        <dbReference type="Proteomes" id="UP000053732"/>
    </source>
</evidence>
<proteinExistence type="predicted"/>
<keyword evidence="3" id="KW-1185">Reference proteome</keyword>
<dbReference type="Proteomes" id="UP000053732">
    <property type="component" value="Unassembled WGS sequence"/>
</dbReference>
<gene>
    <name evidence="2" type="ORF">PCAMFM013_S3Jg000025</name>
</gene>
<feature type="compositionally biased region" description="Basic and acidic residues" evidence="1">
    <location>
        <begin position="9"/>
        <end position="25"/>
    </location>
</feature>
<feature type="region of interest" description="Disordered" evidence="1">
    <location>
        <begin position="1"/>
        <end position="42"/>
    </location>
</feature>
<sequence>MDSSEQLPDQDRADRQPSEMPRESDEAYPQAVSDSEPPLQQEEILKKPLTIEHFQPILETLADLDRDDPKLAFQAARPVGLFRRLWASCEPKHSESEIPDENDRPPKEAATKLNKQRDGFQLRPDEQLSRLVSLEEALEQTQERLISVLKVWNQSSRGDLAMLMDIERCS</sequence>